<sequence length="632" mass="67944">MTSDSDNDSPVMKKTSTHSHNYDSPNMNTTRNHAKICSKCPELETALTKTQEDASRYKLERNELREKVEKLENANRLAKTLKKLDIDRLGELLTGLTNFNPTALATGPTVPVMVGEAVVRPLRNKAPPGIDDKTVMWTRPSNLDSVLSARAKELAAVDDGSEGAKVAKKLLCIVEKDGSVSTQIGSLQDETRDVLNHIALKFGVYYSTYGNIHDQEIKTRFREMMEARVPSLALCQGHWKADHVGTLLYTSWKRTYNGPAELIEFPSATTTSVPSKRKSPPTNAGRDSGVNTKRARTKLDLTKVSNGPVCNLISSIYPDIDSPHIFQSRSSPPSNAPGSSNDGVQNDSSMASPSDDTNQAPILIQPAPSTTPLLAPVLIPTFTAQRNHAVNTQITQAAQTRTSTSDGTLPHAVSEMPASQSVTAPAQLTAPATASPANSDSTATVTVPTTTPTPAAPTPTPALMIIPQPTIPSAVMNTLGSATMNQSTTNPLAASSSSSNSTTQSDSFTVPHSNINAIGAEIAIQDLSMNAAVEEAKKDDTLWLGTARLIENQKKILPVGFGKNNTTAEALCAREWKAHNPKGKVCEFVKYWVELPDVEKWGWIVKSRTAPSLDENAPMASSGPNRVRSLLP</sequence>
<feature type="region of interest" description="Disordered" evidence="2">
    <location>
        <begin position="1"/>
        <end position="31"/>
    </location>
</feature>
<feature type="compositionally biased region" description="Polar residues" evidence="2">
    <location>
        <begin position="18"/>
        <end position="31"/>
    </location>
</feature>
<feature type="region of interest" description="Disordered" evidence="2">
    <location>
        <begin position="396"/>
        <end position="465"/>
    </location>
</feature>
<feature type="compositionally biased region" description="Low complexity" evidence="2">
    <location>
        <begin position="423"/>
        <end position="453"/>
    </location>
</feature>
<name>A0AAD5VEL9_9AGAR</name>
<evidence type="ECO:0000256" key="1">
    <source>
        <dbReference type="SAM" id="Coils"/>
    </source>
</evidence>
<keyword evidence="1" id="KW-0175">Coiled coil</keyword>
<evidence type="ECO:0000256" key="2">
    <source>
        <dbReference type="SAM" id="MobiDB-lite"/>
    </source>
</evidence>
<feature type="region of interest" description="Disordered" evidence="2">
    <location>
        <begin position="483"/>
        <end position="508"/>
    </location>
</feature>
<dbReference type="Proteomes" id="UP001213000">
    <property type="component" value="Unassembled WGS sequence"/>
</dbReference>
<evidence type="ECO:0000313" key="3">
    <source>
        <dbReference type="EMBL" id="KAJ3551525.1"/>
    </source>
</evidence>
<organism evidence="3 4">
    <name type="scientific">Leucocoprinus birnbaumii</name>
    <dbReference type="NCBI Taxonomy" id="56174"/>
    <lineage>
        <taxon>Eukaryota</taxon>
        <taxon>Fungi</taxon>
        <taxon>Dikarya</taxon>
        <taxon>Basidiomycota</taxon>
        <taxon>Agaricomycotina</taxon>
        <taxon>Agaricomycetes</taxon>
        <taxon>Agaricomycetidae</taxon>
        <taxon>Agaricales</taxon>
        <taxon>Agaricineae</taxon>
        <taxon>Agaricaceae</taxon>
        <taxon>Leucocoprinus</taxon>
    </lineage>
</organism>
<feature type="region of interest" description="Disordered" evidence="2">
    <location>
        <begin position="267"/>
        <end position="299"/>
    </location>
</feature>
<comment type="caution">
    <text evidence="3">The sequence shown here is derived from an EMBL/GenBank/DDBJ whole genome shotgun (WGS) entry which is preliminary data.</text>
</comment>
<feature type="compositionally biased region" description="Polar residues" evidence="2">
    <location>
        <begin position="341"/>
        <end position="360"/>
    </location>
</feature>
<feature type="compositionally biased region" description="Low complexity" evidence="2">
    <location>
        <begin position="487"/>
        <end position="508"/>
    </location>
</feature>
<keyword evidence="4" id="KW-1185">Reference proteome</keyword>
<feature type="compositionally biased region" description="Polar residues" evidence="2">
    <location>
        <begin position="396"/>
        <end position="407"/>
    </location>
</feature>
<protein>
    <submittedName>
        <fullName evidence="3">Uncharacterized protein</fullName>
    </submittedName>
</protein>
<reference evidence="3" key="1">
    <citation type="submission" date="2022-07" db="EMBL/GenBank/DDBJ databases">
        <title>Genome Sequence of Leucocoprinus birnbaumii.</title>
        <authorList>
            <person name="Buettner E."/>
        </authorList>
    </citation>
    <scope>NUCLEOTIDE SEQUENCE</scope>
    <source>
        <strain evidence="3">VT141</strain>
    </source>
</reference>
<dbReference type="AlphaFoldDB" id="A0AAD5VEL9"/>
<feature type="coiled-coil region" evidence="1">
    <location>
        <begin position="47"/>
        <end position="84"/>
    </location>
</feature>
<dbReference type="EMBL" id="JANIEX010002194">
    <property type="protein sequence ID" value="KAJ3551525.1"/>
    <property type="molecule type" value="Genomic_DNA"/>
</dbReference>
<feature type="region of interest" description="Disordered" evidence="2">
    <location>
        <begin position="322"/>
        <end position="367"/>
    </location>
</feature>
<accession>A0AAD5VEL9</accession>
<proteinExistence type="predicted"/>
<gene>
    <name evidence="3" type="ORF">NP233_g13065</name>
</gene>
<feature type="compositionally biased region" description="Low complexity" evidence="2">
    <location>
        <begin position="328"/>
        <end position="340"/>
    </location>
</feature>
<evidence type="ECO:0000313" key="4">
    <source>
        <dbReference type="Proteomes" id="UP001213000"/>
    </source>
</evidence>